<dbReference type="AlphaFoldDB" id="A0A317PEF9"/>
<dbReference type="PROSITE" id="PS51379">
    <property type="entry name" value="4FE4S_FER_2"/>
    <property type="match status" value="2"/>
</dbReference>
<dbReference type="GO" id="GO:0004159">
    <property type="term" value="F:dihydropyrimidine dehydrogenase (NAD+) activity"/>
    <property type="evidence" value="ECO:0007669"/>
    <property type="project" value="UniProtKB-EC"/>
</dbReference>
<evidence type="ECO:0000256" key="12">
    <source>
        <dbReference type="ARBA" id="ARBA00049728"/>
    </source>
</evidence>
<reference evidence="15 16" key="1">
    <citation type="submission" date="2018-05" db="EMBL/GenBank/DDBJ databases">
        <title>Genomic Encyclopedia of Type Strains, Phase IV (KMG-IV): sequencing the most valuable type-strain genomes for metagenomic binning, comparative biology and taxonomic classification.</title>
        <authorList>
            <person name="Goeker M."/>
        </authorList>
    </citation>
    <scope>NUCLEOTIDE SEQUENCE [LARGE SCALE GENOMIC DNA]</scope>
    <source>
        <strain evidence="15 16">DSM 16791</strain>
    </source>
</reference>
<evidence type="ECO:0000313" key="16">
    <source>
        <dbReference type="Proteomes" id="UP000246352"/>
    </source>
</evidence>
<dbReference type="InterPro" id="IPR017896">
    <property type="entry name" value="4Fe4S_Fe-S-bd"/>
</dbReference>
<dbReference type="GO" id="GO:0005737">
    <property type="term" value="C:cytoplasm"/>
    <property type="evidence" value="ECO:0007669"/>
    <property type="project" value="InterPro"/>
</dbReference>
<keyword evidence="2" id="KW-0479">Metal-binding</keyword>
<accession>A0A317PEF9</accession>
<evidence type="ECO:0000256" key="2">
    <source>
        <dbReference type="ARBA" id="ARBA00022723"/>
    </source>
</evidence>
<dbReference type="PROSITE" id="PS00198">
    <property type="entry name" value="4FE4S_FER_1"/>
    <property type="match status" value="1"/>
</dbReference>
<evidence type="ECO:0000256" key="4">
    <source>
        <dbReference type="ARBA" id="ARBA00023004"/>
    </source>
</evidence>
<dbReference type="FunFam" id="3.20.20.70:FF:000027">
    <property type="entry name" value="Dihydropyrimidine dehydrogenase [NADP(+)]"/>
    <property type="match status" value="1"/>
</dbReference>
<evidence type="ECO:0000256" key="9">
    <source>
        <dbReference type="ARBA" id="ARBA00048792"/>
    </source>
</evidence>
<dbReference type="PANTHER" id="PTHR43073">
    <property type="entry name" value="DIHYDROPYRIMIDINE DEHYDROGENASE [NADP(+)]"/>
    <property type="match status" value="1"/>
</dbReference>
<organism evidence="15 16">
    <name type="scientific">Hoeflea marina</name>
    <dbReference type="NCBI Taxonomy" id="274592"/>
    <lineage>
        <taxon>Bacteria</taxon>
        <taxon>Pseudomonadati</taxon>
        <taxon>Pseudomonadota</taxon>
        <taxon>Alphaproteobacteria</taxon>
        <taxon>Hyphomicrobiales</taxon>
        <taxon>Rhizobiaceae</taxon>
        <taxon>Hoeflea</taxon>
    </lineage>
</organism>
<dbReference type="SUPFAM" id="SSF51395">
    <property type="entry name" value="FMN-linked oxidoreductases"/>
    <property type="match status" value="1"/>
</dbReference>
<evidence type="ECO:0000313" key="15">
    <source>
        <dbReference type="EMBL" id="PWV97516.1"/>
    </source>
</evidence>
<evidence type="ECO:0000256" key="7">
    <source>
        <dbReference type="ARBA" id="ARBA00032722"/>
    </source>
</evidence>
<evidence type="ECO:0000256" key="1">
    <source>
        <dbReference type="ARBA" id="ARBA00010804"/>
    </source>
</evidence>
<dbReference type="EMBL" id="QGTR01000006">
    <property type="protein sequence ID" value="PWV97516.1"/>
    <property type="molecule type" value="Genomic_DNA"/>
</dbReference>
<dbReference type="CDD" id="cd02940">
    <property type="entry name" value="DHPD_FMN"/>
    <property type="match status" value="1"/>
</dbReference>
<dbReference type="EC" id="1.3.1.1" evidence="12"/>
<dbReference type="NCBIfam" id="NF006183">
    <property type="entry name" value="PRK08318.1"/>
    <property type="match status" value="1"/>
</dbReference>
<comment type="subunit">
    <text evidence="11">Heterotetramer of 2 PreA and 2 PreT subunits.</text>
</comment>
<evidence type="ECO:0000259" key="14">
    <source>
        <dbReference type="PROSITE" id="PS51379"/>
    </source>
</evidence>
<evidence type="ECO:0000256" key="10">
    <source>
        <dbReference type="ARBA" id="ARBA00049578"/>
    </source>
</evidence>
<comment type="catalytic activity">
    <reaction evidence="8">
        <text>5,6-dihydrothymine + NAD(+) = thymine + NADH + H(+)</text>
        <dbReference type="Rhea" id="RHEA:28791"/>
        <dbReference type="ChEBI" id="CHEBI:15378"/>
        <dbReference type="ChEBI" id="CHEBI:17821"/>
        <dbReference type="ChEBI" id="CHEBI:27468"/>
        <dbReference type="ChEBI" id="CHEBI:57540"/>
        <dbReference type="ChEBI" id="CHEBI:57945"/>
        <dbReference type="EC" id="1.3.1.1"/>
    </reaction>
</comment>
<name>A0A317PEF9_9HYPH</name>
<dbReference type="Gene3D" id="3.20.20.70">
    <property type="entry name" value="Aldolase class I"/>
    <property type="match status" value="1"/>
</dbReference>
<dbReference type="SUPFAM" id="SSF54862">
    <property type="entry name" value="4Fe-4S ferredoxins"/>
    <property type="match status" value="1"/>
</dbReference>
<dbReference type="GO" id="GO:0051536">
    <property type="term" value="F:iron-sulfur cluster binding"/>
    <property type="evidence" value="ECO:0007669"/>
    <property type="project" value="UniProtKB-KW"/>
</dbReference>
<feature type="domain" description="4Fe-4S ferredoxin-type" evidence="14">
    <location>
        <begin position="338"/>
        <end position="371"/>
    </location>
</feature>
<evidence type="ECO:0000256" key="6">
    <source>
        <dbReference type="ARBA" id="ARBA00030119"/>
    </source>
</evidence>
<keyword evidence="3" id="KW-0560">Oxidoreductase</keyword>
<evidence type="ECO:0000256" key="3">
    <source>
        <dbReference type="ARBA" id="ARBA00023002"/>
    </source>
</evidence>
<feature type="domain" description="4Fe-4S ferredoxin-type" evidence="14">
    <location>
        <begin position="373"/>
        <end position="403"/>
    </location>
</feature>
<dbReference type="Pfam" id="PF01180">
    <property type="entry name" value="DHO_dh"/>
    <property type="match status" value="1"/>
</dbReference>
<dbReference type="Gene3D" id="3.30.70.20">
    <property type="match status" value="1"/>
</dbReference>
<comment type="similarity">
    <text evidence="1">Belongs to the dihydropyrimidine dehydrogenase family.</text>
</comment>
<evidence type="ECO:0000256" key="11">
    <source>
        <dbReference type="ARBA" id="ARBA00049714"/>
    </source>
</evidence>
<evidence type="ECO:0000256" key="5">
    <source>
        <dbReference type="ARBA" id="ARBA00023014"/>
    </source>
</evidence>
<sequence>MADLSNTFLGIKSPNPFWLASAPPTDKAYNVERAFEAGWGGVVWKTLGEAGPPVVNVNGPRYGAIWGPDRRLLGLNNIELITDRDLEVNLSEMTEVKKRWPDRALIASIMVPCEEQSWKDILPRVEDTGCDGIELNFGCPHGMSERGMGAAVGQVPEYIQMVAEWCKHYSSLPVIVKLTPNITDIRYPARAARAGGADAVSLINTISSIVSVDLDSFSPNPSINGKGSHGGYCGPAVKPIALNMVAEIARDAETRGMPISGIGGITTWRDAAEFIALGCGNVQVCTAAMTYGFKIVQEMIDGLSDWMDEKGFVSIEDFRGLAVPNVTDWQYLNLNYITKARIDQELCIKCGRCHIACEDTSHQAITSMVDGVRHFEVMDDECVGCNLCVNVCPVDDCITMVEMIGGTDPRTGKQIDRDYANWTTHPNNPMARQAAE</sequence>
<keyword evidence="16" id="KW-1185">Reference proteome</keyword>
<keyword evidence="5" id="KW-0411">Iron-sulfur</keyword>
<dbReference type="Pfam" id="PF14697">
    <property type="entry name" value="Fer4_21"/>
    <property type="match status" value="1"/>
</dbReference>
<dbReference type="InterPro" id="IPR017900">
    <property type="entry name" value="4Fe4S_Fe_S_CS"/>
</dbReference>
<evidence type="ECO:0000256" key="8">
    <source>
        <dbReference type="ARBA" id="ARBA00047685"/>
    </source>
</evidence>
<dbReference type="InterPro" id="IPR005720">
    <property type="entry name" value="Dihydroorotate_DH_cat"/>
</dbReference>
<feature type="region of interest" description="Disordered" evidence="13">
    <location>
        <begin position="417"/>
        <end position="436"/>
    </location>
</feature>
<proteinExistence type="inferred from homology"/>
<protein>
    <recommendedName>
        <fullName evidence="12">dihydrouracil dehydrogenase (NAD(+))</fullName>
        <ecNumber evidence="12">1.3.1.1</ecNumber>
    </recommendedName>
    <alternativeName>
        <fullName evidence="7">Dihydrothymine dehydrogenase</fullName>
    </alternativeName>
    <alternativeName>
        <fullName evidence="6">Dihydrouracil dehydrogenase</fullName>
    </alternativeName>
</protein>
<dbReference type="Proteomes" id="UP000246352">
    <property type="component" value="Unassembled WGS sequence"/>
</dbReference>
<dbReference type="OrthoDB" id="9794954at2"/>
<dbReference type="GO" id="GO:0046872">
    <property type="term" value="F:metal ion binding"/>
    <property type="evidence" value="ECO:0007669"/>
    <property type="project" value="UniProtKB-KW"/>
</dbReference>
<dbReference type="RefSeq" id="WP_110033829.1">
    <property type="nucleotide sequence ID" value="NZ_QGTR01000006.1"/>
</dbReference>
<dbReference type="PANTHER" id="PTHR43073:SF2">
    <property type="entry name" value="DIHYDROPYRIMIDINE DEHYDROGENASE [NADP(+)]"/>
    <property type="match status" value="1"/>
</dbReference>
<comment type="function">
    <text evidence="10">Involved in pyrimidine base degradation. Catalyzes physiologically the reduction of uracil to 5,6-dihydrouracil (DHU) by using NADH as a specific cosubstrate. It also catalyzes the reverse reaction and the reduction of thymine to 5,6-dihydrothymine (DHT).</text>
</comment>
<keyword evidence="4" id="KW-0408">Iron</keyword>
<comment type="catalytic activity">
    <reaction evidence="9">
        <text>5,6-dihydrouracil + NAD(+) = uracil + NADH + H(+)</text>
        <dbReference type="Rhea" id="RHEA:20189"/>
        <dbReference type="ChEBI" id="CHEBI:15378"/>
        <dbReference type="ChEBI" id="CHEBI:15901"/>
        <dbReference type="ChEBI" id="CHEBI:17568"/>
        <dbReference type="ChEBI" id="CHEBI:57540"/>
        <dbReference type="ChEBI" id="CHEBI:57945"/>
        <dbReference type="EC" id="1.3.1.1"/>
    </reaction>
</comment>
<dbReference type="InterPro" id="IPR013785">
    <property type="entry name" value="Aldolase_TIM"/>
</dbReference>
<comment type="caution">
    <text evidence="15">The sequence shown here is derived from an EMBL/GenBank/DDBJ whole genome shotgun (WGS) entry which is preliminary data.</text>
</comment>
<gene>
    <name evidence="15" type="ORF">DFR52_10639</name>
</gene>
<evidence type="ECO:0000256" key="13">
    <source>
        <dbReference type="SAM" id="MobiDB-lite"/>
    </source>
</evidence>